<sequence>MKLWVISDLHLECDHFVMPDPLPEADVCVVAGDILPGPLIALGYLERFIGKHMPVVCTLGNHDFYSHSLLEGSEWARKRALKSKRVHLLDNSSVVIGGVRFIGCTLWTDYELDGDASYSMSLASLQISDHHRILWRQLPEAEPFTPEKARALHMHSRDWLTGELLKPFDGRTVVVTHHGPNPGSVHPRYENSAVNGAFVSDLSSLIEAGRPDLWVHGHVHDTFDYRVGSTRVVANPKGYRNENPLFDPAMVIDV</sequence>
<dbReference type="PANTHER" id="PTHR37844">
    <property type="entry name" value="SER/THR PROTEIN PHOSPHATASE SUPERFAMILY (AFU_ORTHOLOGUE AFUA_1G14840)"/>
    <property type="match status" value="1"/>
</dbReference>
<evidence type="ECO:0000313" key="2">
    <source>
        <dbReference type="EMBL" id="MFD2258713.1"/>
    </source>
</evidence>
<feature type="domain" description="Calcineurin-like phosphoesterase" evidence="1">
    <location>
        <begin position="1"/>
        <end position="220"/>
    </location>
</feature>
<dbReference type="InterPro" id="IPR004843">
    <property type="entry name" value="Calcineurin-like_PHP"/>
</dbReference>
<dbReference type="RefSeq" id="WP_165278818.1">
    <property type="nucleotide sequence ID" value="NZ_BAABGS010000014.1"/>
</dbReference>
<dbReference type="Proteomes" id="UP001597373">
    <property type="component" value="Unassembled WGS sequence"/>
</dbReference>
<name>A0ABW5DCA7_9HYPH</name>
<organism evidence="2 3">
    <name type="scientific">Chelativorans composti</name>
    <dbReference type="NCBI Taxonomy" id="768533"/>
    <lineage>
        <taxon>Bacteria</taxon>
        <taxon>Pseudomonadati</taxon>
        <taxon>Pseudomonadota</taxon>
        <taxon>Alphaproteobacteria</taxon>
        <taxon>Hyphomicrobiales</taxon>
        <taxon>Phyllobacteriaceae</taxon>
        <taxon>Chelativorans</taxon>
    </lineage>
</organism>
<dbReference type="EMBL" id="JBHUIR010000011">
    <property type="protein sequence ID" value="MFD2258713.1"/>
    <property type="molecule type" value="Genomic_DNA"/>
</dbReference>
<accession>A0ABW5DCA7</accession>
<protein>
    <submittedName>
        <fullName evidence="2">Metallophosphoesterase</fullName>
    </submittedName>
</protein>
<gene>
    <name evidence="2" type="ORF">ACFSMZ_02880</name>
</gene>
<reference evidence="3" key="1">
    <citation type="journal article" date="2019" name="Int. J. Syst. Evol. Microbiol.">
        <title>The Global Catalogue of Microorganisms (GCM) 10K type strain sequencing project: providing services to taxonomists for standard genome sequencing and annotation.</title>
        <authorList>
            <consortium name="The Broad Institute Genomics Platform"/>
            <consortium name="The Broad Institute Genome Sequencing Center for Infectious Disease"/>
            <person name="Wu L."/>
            <person name="Ma J."/>
        </authorList>
    </citation>
    <scope>NUCLEOTIDE SEQUENCE [LARGE SCALE GENOMIC DNA]</scope>
    <source>
        <strain evidence="3">KCTC 23707</strain>
    </source>
</reference>
<dbReference type="PANTHER" id="PTHR37844:SF2">
    <property type="entry name" value="SER_THR PROTEIN PHOSPHATASE SUPERFAMILY (AFU_ORTHOLOGUE AFUA_1G14840)"/>
    <property type="match status" value="1"/>
</dbReference>
<keyword evidence="3" id="KW-1185">Reference proteome</keyword>
<comment type="caution">
    <text evidence="2">The sequence shown here is derived from an EMBL/GenBank/DDBJ whole genome shotgun (WGS) entry which is preliminary data.</text>
</comment>
<evidence type="ECO:0000259" key="1">
    <source>
        <dbReference type="Pfam" id="PF00149"/>
    </source>
</evidence>
<dbReference type="InterPro" id="IPR029052">
    <property type="entry name" value="Metallo-depent_PP-like"/>
</dbReference>
<proteinExistence type="predicted"/>
<dbReference type="SUPFAM" id="SSF56300">
    <property type="entry name" value="Metallo-dependent phosphatases"/>
    <property type="match status" value="1"/>
</dbReference>
<dbReference type="Gene3D" id="3.60.21.10">
    <property type="match status" value="1"/>
</dbReference>
<dbReference type="Pfam" id="PF00149">
    <property type="entry name" value="Metallophos"/>
    <property type="match status" value="1"/>
</dbReference>
<evidence type="ECO:0000313" key="3">
    <source>
        <dbReference type="Proteomes" id="UP001597373"/>
    </source>
</evidence>